<dbReference type="Proteomes" id="UP000019225">
    <property type="component" value="Chromosome"/>
</dbReference>
<organism evidence="1 2">
    <name type="scientific">Kutzneria albida DSM 43870</name>
    <dbReference type="NCBI Taxonomy" id="1449976"/>
    <lineage>
        <taxon>Bacteria</taxon>
        <taxon>Bacillati</taxon>
        <taxon>Actinomycetota</taxon>
        <taxon>Actinomycetes</taxon>
        <taxon>Pseudonocardiales</taxon>
        <taxon>Pseudonocardiaceae</taxon>
        <taxon>Kutzneria</taxon>
    </lineage>
</organism>
<dbReference type="eggNOG" id="COG1403">
    <property type="taxonomic scope" value="Bacteria"/>
</dbReference>
<name>W5WMA2_9PSEU</name>
<evidence type="ECO:0000313" key="1">
    <source>
        <dbReference type="EMBL" id="AHI01642.1"/>
    </source>
</evidence>
<sequence>MIRIRRLPLPTAATGQLAAQTAAIGAVREHAERVRFARERWRRGSALRKPIRETLARMAPGLERCMYCGDNQGSSVDHHEPVSRNPLRTFDWLNHLLTCSLCNSHYKGDKFPLDARGEPLLIDPSAEDPLDHMVLALSTGEYLPLSEKGRVTIEVCGLSRPVLNRGRVLARSLLTSRLRDWGLAQRARDSRRMAEVVRDVHTQPFADVCQSMLRQATSPGAEIVFERDPGTLKLLRRPDLREALLI</sequence>
<protein>
    <recommendedName>
        <fullName evidence="3">HNH nuclease domain-containing protein</fullName>
    </recommendedName>
</protein>
<dbReference type="RefSeq" id="WP_025361439.1">
    <property type="nucleotide sequence ID" value="NZ_CP007155.1"/>
</dbReference>
<accession>W5WMA2</accession>
<keyword evidence="2" id="KW-1185">Reference proteome</keyword>
<dbReference type="PATRIC" id="fig|1449976.3.peg.8321"/>
<dbReference type="HOGENOM" id="CLU_1053447_0_0_11"/>
<dbReference type="AlphaFoldDB" id="W5WMA2"/>
<gene>
    <name evidence="1" type="ORF">KALB_8285</name>
</gene>
<proteinExistence type="predicted"/>
<dbReference type="Gene3D" id="1.10.30.50">
    <property type="match status" value="1"/>
</dbReference>
<evidence type="ECO:0000313" key="2">
    <source>
        <dbReference type="Proteomes" id="UP000019225"/>
    </source>
</evidence>
<dbReference type="REBASE" id="81796">
    <property type="entry name" value="Kal43870ORF8285P"/>
</dbReference>
<dbReference type="KEGG" id="kal:KALB_8285"/>
<evidence type="ECO:0008006" key="3">
    <source>
        <dbReference type="Google" id="ProtNLM"/>
    </source>
</evidence>
<reference evidence="1 2" key="1">
    <citation type="journal article" date="2014" name="BMC Genomics">
        <title>Complete genome sequence of producer of the glycopeptide antibiotic Aculeximycin Kutzneria albida DSM 43870T, a representative of minor genus of Pseudonocardiaceae.</title>
        <authorList>
            <person name="Rebets Y."/>
            <person name="Tokovenko B."/>
            <person name="Lushchyk I."/>
            <person name="Ruckert C."/>
            <person name="Zaburannyi N."/>
            <person name="Bechthold A."/>
            <person name="Kalinowski J."/>
            <person name="Luzhetskyy A."/>
        </authorList>
    </citation>
    <scope>NUCLEOTIDE SEQUENCE [LARGE SCALE GENOMIC DNA]</scope>
    <source>
        <strain evidence="1">DSM 43870</strain>
    </source>
</reference>
<dbReference type="EMBL" id="CP007155">
    <property type="protein sequence ID" value="AHI01642.1"/>
    <property type="molecule type" value="Genomic_DNA"/>
</dbReference>
<dbReference type="STRING" id="1449976.KALB_8285"/>